<proteinExistence type="predicted"/>
<dbReference type="AlphaFoldDB" id="A0A1G8EV17"/>
<reference evidence="3" key="1">
    <citation type="submission" date="2016-10" db="EMBL/GenBank/DDBJ databases">
        <authorList>
            <person name="Varghese N."/>
            <person name="Submissions S."/>
        </authorList>
    </citation>
    <scope>NUCLEOTIDE SEQUENCE [LARGE SCALE GENOMIC DNA]</scope>
    <source>
        <strain evidence="3">DSM 22002</strain>
    </source>
</reference>
<evidence type="ECO:0000313" key="3">
    <source>
        <dbReference type="Proteomes" id="UP000198822"/>
    </source>
</evidence>
<dbReference type="RefSeq" id="WP_092504979.1">
    <property type="nucleotide sequence ID" value="NZ_LT629695.1"/>
</dbReference>
<dbReference type="Proteomes" id="UP000198822">
    <property type="component" value="Chromosome I"/>
</dbReference>
<keyword evidence="3" id="KW-1185">Reference proteome</keyword>
<evidence type="ECO:0000259" key="1">
    <source>
        <dbReference type="Pfam" id="PF15567"/>
    </source>
</evidence>
<organism evidence="2 3">
    <name type="scientific">Agrococcus jejuensis</name>
    <dbReference type="NCBI Taxonomy" id="399736"/>
    <lineage>
        <taxon>Bacteria</taxon>
        <taxon>Bacillati</taxon>
        <taxon>Actinomycetota</taxon>
        <taxon>Actinomycetes</taxon>
        <taxon>Micrococcales</taxon>
        <taxon>Microbacteriaceae</taxon>
        <taxon>Agrococcus</taxon>
    </lineage>
</organism>
<dbReference type="Pfam" id="PF15567">
    <property type="entry name" value="Imm35"/>
    <property type="match status" value="1"/>
</dbReference>
<dbReference type="STRING" id="399736.SAMN04489720_2202"/>
<protein>
    <submittedName>
        <fullName evidence="2">Immunity protein 35</fullName>
    </submittedName>
</protein>
<gene>
    <name evidence="2" type="ORF">SAMN04489720_2202</name>
</gene>
<accession>A0A1G8EV17</accession>
<evidence type="ECO:0000313" key="2">
    <source>
        <dbReference type="EMBL" id="SDH73733.1"/>
    </source>
</evidence>
<feature type="domain" description="Immunity protein 35" evidence="1">
    <location>
        <begin position="50"/>
        <end position="106"/>
    </location>
</feature>
<dbReference type="InterPro" id="IPR029082">
    <property type="entry name" value="Imm35"/>
</dbReference>
<name>A0A1G8EV17_9MICO</name>
<dbReference type="EMBL" id="LT629695">
    <property type="protein sequence ID" value="SDH73733.1"/>
    <property type="molecule type" value="Genomic_DNA"/>
</dbReference>
<sequence>MDAEREASPGISRERALEIVRLMLDALEAQSGARYAIFDGERGIDGILDHGDVWIVVWNAADFVATGDARRMLIGAGPYLVAKDDGAVAMLPSAFPVDEGVSRWRASRGR</sequence>
<dbReference type="OrthoDB" id="3542430at2"/>